<dbReference type="GO" id="GO:0045202">
    <property type="term" value="C:synapse"/>
    <property type="evidence" value="ECO:0007669"/>
    <property type="project" value="TreeGrafter"/>
</dbReference>
<dbReference type="RefSeq" id="XP_030623577.1">
    <property type="nucleotide sequence ID" value="XM_030767717.1"/>
</dbReference>
<evidence type="ECO:0000256" key="5">
    <source>
        <dbReference type="ARBA" id="ARBA00023040"/>
    </source>
</evidence>
<feature type="transmembrane region" description="Helical" evidence="11">
    <location>
        <begin position="211"/>
        <end position="235"/>
    </location>
</feature>
<feature type="transmembrane region" description="Helical" evidence="11">
    <location>
        <begin position="299"/>
        <end position="319"/>
    </location>
</feature>
<dbReference type="GO" id="GO:0005886">
    <property type="term" value="C:plasma membrane"/>
    <property type="evidence" value="ECO:0007669"/>
    <property type="project" value="UniProtKB-SubCell"/>
</dbReference>
<evidence type="ECO:0000256" key="1">
    <source>
        <dbReference type="ARBA" id="ARBA00004651"/>
    </source>
</evidence>
<keyword evidence="6 11" id="KW-0472">Membrane</keyword>
<keyword evidence="8" id="KW-0325">Glycoprotein</keyword>
<dbReference type="GO" id="GO:0030425">
    <property type="term" value="C:dendrite"/>
    <property type="evidence" value="ECO:0007669"/>
    <property type="project" value="TreeGrafter"/>
</dbReference>
<evidence type="ECO:0000313" key="14">
    <source>
        <dbReference type="RefSeq" id="XP_030623577.1"/>
    </source>
</evidence>
<dbReference type="AlphaFoldDB" id="A0A6J2UW73"/>
<keyword evidence="4 11" id="KW-1133">Transmembrane helix</keyword>
<dbReference type="InterPro" id="IPR000276">
    <property type="entry name" value="GPCR_Rhodpsn"/>
</dbReference>
<protein>
    <submittedName>
        <fullName evidence="14">Adenosine receptor A3-like</fullName>
    </submittedName>
</protein>
<evidence type="ECO:0000313" key="13">
    <source>
        <dbReference type="Proteomes" id="UP000504632"/>
    </source>
</evidence>
<keyword evidence="2" id="KW-1003">Cell membrane</keyword>
<evidence type="ECO:0000256" key="10">
    <source>
        <dbReference type="RuleBase" id="RU000688"/>
    </source>
</evidence>
<accession>A0A6J2UW73</accession>
<feature type="transmembrane region" description="Helical" evidence="11">
    <location>
        <begin position="267"/>
        <end position="287"/>
    </location>
</feature>
<proteinExistence type="inferred from homology"/>
<name>A0A6J2UW73_CHACN</name>
<dbReference type="PRINTS" id="PR00237">
    <property type="entry name" value="GPCRRHODOPSN"/>
</dbReference>
<keyword evidence="13" id="KW-1185">Reference proteome</keyword>
<feature type="domain" description="G-protein coupled receptors family 1 profile" evidence="12">
    <location>
        <begin position="32"/>
        <end position="316"/>
    </location>
</feature>
<evidence type="ECO:0000256" key="4">
    <source>
        <dbReference type="ARBA" id="ARBA00022989"/>
    </source>
</evidence>
<evidence type="ECO:0000256" key="7">
    <source>
        <dbReference type="ARBA" id="ARBA00023170"/>
    </source>
</evidence>
<evidence type="ECO:0000256" key="2">
    <source>
        <dbReference type="ARBA" id="ARBA00022475"/>
    </source>
</evidence>
<evidence type="ECO:0000256" key="6">
    <source>
        <dbReference type="ARBA" id="ARBA00023136"/>
    </source>
</evidence>
<feature type="transmembrane region" description="Helical" evidence="11">
    <location>
        <begin position="55"/>
        <end position="74"/>
    </location>
</feature>
<dbReference type="GeneID" id="115806855"/>
<evidence type="ECO:0000259" key="12">
    <source>
        <dbReference type="PROSITE" id="PS50262"/>
    </source>
</evidence>
<gene>
    <name evidence="14" type="primary">LOC115806855</name>
</gene>
<dbReference type="CDD" id="cd00637">
    <property type="entry name" value="7tm_classA_rhodopsin-like"/>
    <property type="match status" value="1"/>
</dbReference>
<dbReference type="PANTHER" id="PTHR24246">
    <property type="entry name" value="OLFACTORY RECEPTOR AND ADENOSINE RECEPTOR"/>
    <property type="match status" value="1"/>
</dbReference>
<evidence type="ECO:0000256" key="8">
    <source>
        <dbReference type="ARBA" id="ARBA00023180"/>
    </source>
</evidence>
<feature type="transmembrane region" description="Helical" evidence="11">
    <location>
        <begin position="108"/>
        <end position="130"/>
    </location>
</feature>
<dbReference type="Gene3D" id="1.20.1070.10">
    <property type="entry name" value="Rhodopsin 7-helix transmembrane proteins"/>
    <property type="match status" value="1"/>
</dbReference>
<feature type="transmembrane region" description="Helical" evidence="11">
    <location>
        <begin position="151"/>
        <end position="172"/>
    </location>
</feature>
<feature type="transmembrane region" description="Helical" evidence="11">
    <location>
        <begin position="20"/>
        <end position="43"/>
    </location>
</feature>
<keyword evidence="3 10" id="KW-0812">Transmembrane</keyword>
<dbReference type="Pfam" id="PF00001">
    <property type="entry name" value="7tm_1"/>
    <property type="match status" value="1"/>
</dbReference>
<sequence>MERNQSSFITFQQHQVLRISFMLLLAIAITFGNMMSLIVFLGSRRFYTSQGYLKASLAFADLAVGVLVVPYSVYTEIGRLLTTGDEDFGSSSTPGRLSTKRESFKPCFIMGTIFAACTLVSVTTIFLLSVERSITVLKPLHKNVVVTKGRTLGLIILTWLVCFFLAVTPLLLSPDITLEYSACSKMCTYALSPTGQQHQQHSFSGGANIMLIFPVFDLSLLTGTCIVNGVTFSAVRRFCQARSQALDLTPHVSGGPSFSDIRAAKTIIIITVFFCASFLPVAVFVMGSVSGHEWCEFSFYAFWILTCSSCWNVAVYSVCDRRFGYATRELLFGRGLRRRHRPPAGMEEYRTEHCATVSKSMVRPERPELTIASYQTENTTKTDGTGAHYL</sequence>
<keyword evidence="9 10" id="KW-0807">Transducer</keyword>
<comment type="subcellular location">
    <subcellularLocation>
        <location evidence="1">Cell membrane</location>
        <topology evidence="1">Multi-pass membrane protein</topology>
    </subcellularLocation>
</comment>
<keyword evidence="5 10" id="KW-0297">G-protein coupled receptor</keyword>
<comment type="similarity">
    <text evidence="10">Belongs to the G-protein coupled receptor 1 family.</text>
</comment>
<dbReference type="PROSITE" id="PS50262">
    <property type="entry name" value="G_PROTEIN_RECEP_F1_2"/>
    <property type="match status" value="1"/>
</dbReference>
<organism evidence="13 14">
    <name type="scientific">Chanos chanos</name>
    <name type="common">Milkfish</name>
    <name type="synonym">Mugil chanos</name>
    <dbReference type="NCBI Taxonomy" id="29144"/>
    <lineage>
        <taxon>Eukaryota</taxon>
        <taxon>Metazoa</taxon>
        <taxon>Chordata</taxon>
        <taxon>Craniata</taxon>
        <taxon>Vertebrata</taxon>
        <taxon>Euteleostomi</taxon>
        <taxon>Actinopterygii</taxon>
        <taxon>Neopterygii</taxon>
        <taxon>Teleostei</taxon>
        <taxon>Ostariophysi</taxon>
        <taxon>Gonorynchiformes</taxon>
        <taxon>Chanidae</taxon>
        <taxon>Chanos</taxon>
    </lineage>
</organism>
<dbReference type="PANTHER" id="PTHR24246:SF1">
    <property type="entry name" value="ADENOSINE RECEPTOR A1"/>
    <property type="match status" value="1"/>
</dbReference>
<evidence type="ECO:0000256" key="9">
    <source>
        <dbReference type="ARBA" id="ARBA00023224"/>
    </source>
</evidence>
<dbReference type="GO" id="GO:0001609">
    <property type="term" value="F:G protein-coupled adenosine receptor activity"/>
    <property type="evidence" value="ECO:0007669"/>
    <property type="project" value="TreeGrafter"/>
</dbReference>
<dbReference type="PROSITE" id="PS00237">
    <property type="entry name" value="G_PROTEIN_RECEP_F1_1"/>
    <property type="match status" value="1"/>
</dbReference>
<dbReference type="Proteomes" id="UP000504632">
    <property type="component" value="Chromosome 3"/>
</dbReference>
<evidence type="ECO:0000256" key="11">
    <source>
        <dbReference type="SAM" id="Phobius"/>
    </source>
</evidence>
<dbReference type="InParanoid" id="A0A6J2UW73"/>
<reference evidence="14" key="1">
    <citation type="submission" date="2025-08" db="UniProtKB">
        <authorList>
            <consortium name="RefSeq"/>
        </authorList>
    </citation>
    <scope>IDENTIFICATION</scope>
</reference>
<dbReference type="OrthoDB" id="6376512at2759"/>
<dbReference type="InterPro" id="IPR017452">
    <property type="entry name" value="GPCR_Rhodpsn_7TM"/>
</dbReference>
<keyword evidence="7 10" id="KW-0675">Receptor</keyword>
<dbReference type="SUPFAM" id="SSF81321">
    <property type="entry name" value="Family A G protein-coupled receptor-like"/>
    <property type="match status" value="1"/>
</dbReference>
<evidence type="ECO:0000256" key="3">
    <source>
        <dbReference type="ARBA" id="ARBA00022692"/>
    </source>
</evidence>